<feature type="active site" description="Charge relay system" evidence="5">
    <location>
        <position position="75"/>
    </location>
</feature>
<dbReference type="GO" id="GO:0006508">
    <property type="term" value="P:proteolysis"/>
    <property type="evidence" value="ECO:0007669"/>
    <property type="project" value="UniProtKB-KW"/>
</dbReference>
<dbReference type="PROSITE" id="PS51892">
    <property type="entry name" value="SUBTILASE"/>
    <property type="match status" value="1"/>
</dbReference>
<dbReference type="PANTHER" id="PTHR43806">
    <property type="entry name" value="PEPTIDASE S8"/>
    <property type="match status" value="1"/>
</dbReference>
<dbReference type="PANTHER" id="PTHR43806:SF11">
    <property type="entry name" value="CEREVISIN-RELATED"/>
    <property type="match status" value="1"/>
</dbReference>
<keyword evidence="3 5" id="KW-0378">Hydrolase</keyword>
<keyword evidence="4 5" id="KW-0720">Serine protease</keyword>
<dbReference type="SUPFAM" id="SSF52743">
    <property type="entry name" value="Subtilisin-like"/>
    <property type="match status" value="1"/>
</dbReference>
<proteinExistence type="inferred from homology"/>
<accession>A0A162Z4Y0</accession>
<protein>
    <recommendedName>
        <fullName evidence="7">Peptidase S8/S53 domain-containing protein</fullName>
    </recommendedName>
</protein>
<dbReference type="Pfam" id="PF00082">
    <property type="entry name" value="Peptidase_S8"/>
    <property type="match status" value="1"/>
</dbReference>
<evidence type="ECO:0000313" key="9">
    <source>
        <dbReference type="Proteomes" id="UP000076715"/>
    </source>
</evidence>
<dbReference type="AlphaFoldDB" id="A0A162Z4Y0"/>
<reference evidence="8 9" key="1">
    <citation type="submission" date="2016-01" db="EMBL/GenBank/DDBJ databases">
        <title>The draft genome sequence of Aquimarina sp. RZW4-3-2.</title>
        <authorList>
            <person name="Wang Y."/>
        </authorList>
    </citation>
    <scope>NUCLEOTIDE SEQUENCE [LARGE SCALE GENOMIC DNA]</scope>
    <source>
        <strain evidence="8 9">RZW4-3-2</strain>
    </source>
</reference>
<keyword evidence="9" id="KW-1185">Reference proteome</keyword>
<dbReference type="InterPro" id="IPR050131">
    <property type="entry name" value="Peptidase_S8_subtilisin-like"/>
</dbReference>
<feature type="chain" id="PRO_5007841173" description="Peptidase S8/S53 domain-containing protein" evidence="6">
    <location>
        <begin position="21"/>
        <end position="545"/>
    </location>
</feature>
<dbReference type="OrthoDB" id="9798386at2"/>
<dbReference type="PROSITE" id="PS00138">
    <property type="entry name" value="SUBTILASE_SER"/>
    <property type="match status" value="1"/>
</dbReference>
<evidence type="ECO:0000256" key="6">
    <source>
        <dbReference type="SAM" id="SignalP"/>
    </source>
</evidence>
<dbReference type="InterPro" id="IPR023828">
    <property type="entry name" value="Peptidase_S8_Ser-AS"/>
</dbReference>
<dbReference type="RefSeq" id="WP_066315135.1">
    <property type="nucleotide sequence ID" value="NZ_LQRT01000024.1"/>
</dbReference>
<dbReference type="GO" id="GO:0004252">
    <property type="term" value="F:serine-type endopeptidase activity"/>
    <property type="evidence" value="ECO:0007669"/>
    <property type="project" value="UniProtKB-UniRule"/>
</dbReference>
<dbReference type="InterPro" id="IPR015500">
    <property type="entry name" value="Peptidase_S8_subtilisin-rel"/>
</dbReference>
<name>A0A162Z4Y0_9FLAO</name>
<evidence type="ECO:0000313" key="8">
    <source>
        <dbReference type="EMBL" id="KZS39565.1"/>
    </source>
</evidence>
<evidence type="ECO:0000256" key="3">
    <source>
        <dbReference type="ARBA" id="ARBA00022801"/>
    </source>
</evidence>
<keyword evidence="6" id="KW-0732">Signal</keyword>
<feature type="active site" description="Charge relay system" evidence="5">
    <location>
        <position position="464"/>
    </location>
</feature>
<feature type="signal peptide" evidence="6">
    <location>
        <begin position="1"/>
        <end position="20"/>
    </location>
</feature>
<gene>
    <name evidence="8" type="ORF">AWE51_07885</name>
</gene>
<dbReference type="Gene3D" id="3.40.50.200">
    <property type="entry name" value="Peptidase S8/S53 domain"/>
    <property type="match status" value="2"/>
</dbReference>
<feature type="active site" description="Charge relay system" evidence="5">
    <location>
        <position position="295"/>
    </location>
</feature>
<keyword evidence="2 5" id="KW-0645">Protease</keyword>
<dbReference type="InterPro" id="IPR000209">
    <property type="entry name" value="Peptidase_S8/S53_dom"/>
</dbReference>
<dbReference type="EMBL" id="LQRT01000024">
    <property type="protein sequence ID" value="KZS39565.1"/>
    <property type="molecule type" value="Genomic_DNA"/>
</dbReference>
<feature type="domain" description="Peptidase S8/S53" evidence="7">
    <location>
        <begin position="66"/>
        <end position="497"/>
    </location>
</feature>
<evidence type="ECO:0000259" key="7">
    <source>
        <dbReference type="Pfam" id="PF00082"/>
    </source>
</evidence>
<evidence type="ECO:0000256" key="1">
    <source>
        <dbReference type="ARBA" id="ARBA00011073"/>
    </source>
</evidence>
<dbReference type="PRINTS" id="PR00723">
    <property type="entry name" value="SUBTILISIN"/>
</dbReference>
<dbReference type="Proteomes" id="UP000076715">
    <property type="component" value="Unassembled WGS sequence"/>
</dbReference>
<organism evidence="8 9">
    <name type="scientific">Aquimarina aggregata</name>
    <dbReference type="NCBI Taxonomy" id="1642818"/>
    <lineage>
        <taxon>Bacteria</taxon>
        <taxon>Pseudomonadati</taxon>
        <taxon>Bacteroidota</taxon>
        <taxon>Flavobacteriia</taxon>
        <taxon>Flavobacteriales</taxon>
        <taxon>Flavobacteriaceae</taxon>
        <taxon>Aquimarina</taxon>
    </lineage>
</organism>
<evidence type="ECO:0000256" key="5">
    <source>
        <dbReference type="PROSITE-ProRule" id="PRU01240"/>
    </source>
</evidence>
<evidence type="ECO:0000256" key="4">
    <source>
        <dbReference type="ARBA" id="ARBA00022825"/>
    </source>
</evidence>
<comment type="similarity">
    <text evidence="1 5">Belongs to the peptidase S8 family.</text>
</comment>
<sequence>MKLKTIFFFFSIPLLNYAQAGNVITKQQELSEHELKNWYHKDLKEDTIPGISLDKAYKELLSNKKGKEIIVAVLDTKLDIHHEDIKQQLWLNTDEIANNGIDDDQNGYIDDIHGWDFLGNTKGEYLKYENTEAVRILRKYTPLFKDKAPETISQDQKELYELYSKAKKRVNDVIQEEEDFIKYAKNWLEVYPKAKGYLNTFFPKNKYKISQLDSLSNTKPSDSLAKAHIQFIKRAITYELTPEFYEKYIPETQEALKTVLNVDYKERELIGDNPNDNKDLNYGYNQVYGDVPFQHSIVVSGVLAATRNNNIGIKGVSDNIKIMPVVMVASGDEHDKDIVSAIRYAVDNGAKVINMSWGKDFSLHKDWVQDAMKYAEKNDVLLVAGGGNDGRSNDTKDFFPIDYKNDKEIIDNYIVVGATTHALDKNLVAFFSNYGKKNVDVFAPGEKIYTTDINNKYEFSRGTSIASPITAGVAALIRSYYPNLSASQVKKVILESGTSYDIDVEITGQNGEKKLIPFSELSKSGKIVNAYNALLLAEKMSKNKK</sequence>
<dbReference type="STRING" id="1642818.AWE51_07885"/>
<evidence type="ECO:0000256" key="2">
    <source>
        <dbReference type="ARBA" id="ARBA00022670"/>
    </source>
</evidence>
<dbReference type="InterPro" id="IPR036852">
    <property type="entry name" value="Peptidase_S8/S53_dom_sf"/>
</dbReference>
<comment type="caution">
    <text evidence="8">The sequence shown here is derived from an EMBL/GenBank/DDBJ whole genome shotgun (WGS) entry which is preliminary data.</text>
</comment>